<evidence type="ECO:0000313" key="4">
    <source>
        <dbReference type="Proteomes" id="UP001324115"/>
    </source>
</evidence>
<keyword evidence="4" id="KW-1185">Reference proteome</keyword>
<dbReference type="Pfam" id="PF14392">
    <property type="entry name" value="zf-CCHC_4"/>
    <property type="match status" value="1"/>
</dbReference>
<proteinExistence type="predicted"/>
<gene>
    <name evidence="3" type="ORF">RGQ29_005568</name>
</gene>
<evidence type="ECO:0000256" key="1">
    <source>
        <dbReference type="SAM" id="MobiDB-lite"/>
    </source>
</evidence>
<organism evidence="3 4">
    <name type="scientific">Quercus rubra</name>
    <name type="common">Northern red oak</name>
    <name type="synonym">Quercus borealis</name>
    <dbReference type="NCBI Taxonomy" id="3512"/>
    <lineage>
        <taxon>Eukaryota</taxon>
        <taxon>Viridiplantae</taxon>
        <taxon>Streptophyta</taxon>
        <taxon>Embryophyta</taxon>
        <taxon>Tracheophyta</taxon>
        <taxon>Spermatophyta</taxon>
        <taxon>Magnoliopsida</taxon>
        <taxon>eudicotyledons</taxon>
        <taxon>Gunneridae</taxon>
        <taxon>Pentapetalae</taxon>
        <taxon>rosids</taxon>
        <taxon>fabids</taxon>
        <taxon>Fagales</taxon>
        <taxon>Fagaceae</taxon>
        <taxon>Quercus</taxon>
    </lineage>
</organism>
<dbReference type="Proteomes" id="UP001324115">
    <property type="component" value="Unassembled WGS sequence"/>
</dbReference>
<feature type="compositionally biased region" description="Low complexity" evidence="1">
    <location>
        <begin position="174"/>
        <end position="192"/>
    </location>
</feature>
<evidence type="ECO:0000259" key="2">
    <source>
        <dbReference type="Pfam" id="PF14392"/>
    </source>
</evidence>
<dbReference type="AlphaFoldDB" id="A0AAN7E4K9"/>
<reference evidence="3 4" key="1">
    <citation type="journal article" date="2023" name="G3 (Bethesda)">
        <title>A haplotype-resolved chromosome-scale genome for Quercus rubra L. provides insights into the genetics of adaptive traits for red oak species.</title>
        <authorList>
            <person name="Kapoor B."/>
            <person name="Jenkins J."/>
            <person name="Schmutz J."/>
            <person name="Zhebentyayeva T."/>
            <person name="Kuelheim C."/>
            <person name="Coggeshall M."/>
            <person name="Heim C."/>
            <person name="Lasky J.R."/>
            <person name="Leites L."/>
            <person name="Islam-Faridi N."/>
            <person name="Romero-Severson J."/>
            <person name="DeLeo V.L."/>
            <person name="Lucas S.M."/>
            <person name="Lazic D."/>
            <person name="Gailing O."/>
            <person name="Carlson J."/>
            <person name="Staton M."/>
        </authorList>
    </citation>
    <scope>NUCLEOTIDE SEQUENCE [LARGE SCALE GENOMIC DNA]</scope>
    <source>
        <strain evidence="3">Pseudo-F2</strain>
    </source>
</reference>
<dbReference type="InterPro" id="IPR025836">
    <property type="entry name" value="Zn_knuckle_CX2CX4HX4C"/>
</dbReference>
<accession>A0AAN7E4K9</accession>
<evidence type="ECO:0000313" key="3">
    <source>
        <dbReference type="EMBL" id="KAK4563111.1"/>
    </source>
</evidence>
<dbReference type="EMBL" id="JAXUIC010000011">
    <property type="protein sequence ID" value="KAK4563111.1"/>
    <property type="molecule type" value="Genomic_DNA"/>
</dbReference>
<name>A0AAN7E4K9_QUERU</name>
<feature type="domain" description="Zinc knuckle CX2CX4HX4C" evidence="2">
    <location>
        <begin position="56"/>
        <end position="83"/>
    </location>
</feature>
<comment type="caution">
    <text evidence="3">The sequence shown here is derived from an EMBL/GenBank/DDBJ whole genome shotgun (WGS) entry which is preliminary data.</text>
</comment>
<feature type="region of interest" description="Disordered" evidence="1">
    <location>
        <begin position="172"/>
        <end position="211"/>
    </location>
</feature>
<feature type="compositionally biased region" description="Polar residues" evidence="1">
    <location>
        <begin position="193"/>
        <end position="209"/>
    </location>
</feature>
<protein>
    <recommendedName>
        <fullName evidence="2">Zinc knuckle CX2CX4HX4C domain-containing protein</fullName>
    </recommendedName>
</protein>
<sequence>MFEENAQTIGNKLSQLVEIKYPSKGNLCWNSFLRLKVQFDTHEPFLCSFYLECNPNPDIWISFKYEKLQGFCYGCGRLGHPKSYYSAPISIKDPSHEYHLGPGGFGPWMKANVSSHCSLTWLEFLKEEATEANLAHQSSVPIPKVSFNPLTPLSDTATTIAHPSVPKLCPTKYPVTNTSPPTPNTTITPIDPQSISPPSHSESNQTRPTSCLIPHFSSLNQSLSLKPTSSLNSSLGPSTLLENLFTPLPLGPSEPNPFQTWLSSPQAQARIIQWVTYVNLADKPFNITPSLLQVKENPPHPQHTLSTFVPDLSSLDLQVPIEYSITSKRKLLPSPNTSTHKKSKPNLILSPHLLRISDLCPSFHPRTIISIKKTKN</sequence>